<proteinExistence type="predicted"/>
<dbReference type="Gene3D" id="3.40.50.11250">
    <property type="entry name" value="Protein of unknown function DUF3013"/>
    <property type="match status" value="1"/>
</dbReference>
<dbReference type="PATRIC" id="fig|913848.6.peg.1016"/>
<dbReference type="InterPro" id="IPR021380">
    <property type="entry name" value="DUF3013"/>
</dbReference>
<dbReference type="EMBL" id="AZCN01000025">
    <property type="protein sequence ID" value="KRK17187.1"/>
    <property type="molecule type" value="Genomic_DNA"/>
</dbReference>
<gene>
    <name evidence="1" type="ORF">FD22_GL000984</name>
</gene>
<dbReference type="eggNOG" id="ENOG5032W75">
    <property type="taxonomic scope" value="Bacteria"/>
</dbReference>
<evidence type="ECO:0008006" key="3">
    <source>
        <dbReference type="Google" id="ProtNLM"/>
    </source>
</evidence>
<dbReference type="Proteomes" id="UP000051181">
    <property type="component" value="Unassembled WGS sequence"/>
</dbReference>
<name>A0A0R1FA00_9LACO</name>
<dbReference type="AlphaFoldDB" id="A0A0R1FA00"/>
<protein>
    <recommendedName>
        <fullName evidence="3">DUF3013 family protein</fullName>
    </recommendedName>
</protein>
<sequence>MKITMLDYLATQVADYAGEGQLDLNWDKKEHVFEITLSLTAQNKAGQEVTDVAGKLSTQDKIDFQDQILIYDEKRLDPAAVAEDYLALLPFSGKTGLAQQTIDGLFAYLPEVMADGLSDLMAFLNEDTVTTFELKWQPRVFEQQVAAQGPIKATDYLAYPRY</sequence>
<dbReference type="Pfam" id="PF11217">
    <property type="entry name" value="DUF3013"/>
    <property type="match status" value="1"/>
</dbReference>
<evidence type="ECO:0000313" key="1">
    <source>
        <dbReference type="EMBL" id="KRK17187.1"/>
    </source>
</evidence>
<accession>A0A0R1FA00</accession>
<comment type="caution">
    <text evidence="1">The sequence shown here is derived from an EMBL/GenBank/DDBJ whole genome shotgun (WGS) entry which is preliminary data.</text>
</comment>
<dbReference type="RefSeq" id="WP_010010028.1">
    <property type="nucleotide sequence ID" value="NZ_AZCN01000025.1"/>
</dbReference>
<evidence type="ECO:0000313" key="2">
    <source>
        <dbReference type="Proteomes" id="UP000051181"/>
    </source>
</evidence>
<organism evidence="1 2">
    <name type="scientific">Loigolactobacillus coryniformis subsp. coryniformis KCTC 3167 = DSM 20001</name>
    <dbReference type="NCBI Taxonomy" id="913848"/>
    <lineage>
        <taxon>Bacteria</taxon>
        <taxon>Bacillati</taxon>
        <taxon>Bacillota</taxon>
        <taxon>Bacilli</taxon>
        <taxon>Lactobacillales</taxon>
        <taxon>Lactobacillaceae</taxon>
        <taxon>Loigolactobacillus</taxon>
    </lineage>
</organism>
<reference evidence="1 2" key="1">
    <citation type="journal article" date="2015" name="Genome Announc.">
        <title>Expanding the biotechnology potential of lactobacilli through comparative genomics of 213 strains and associated genera.</title>
        <authorList>
            <person name="Sun Z."/>
            <person name="Harris H.M."/>
            <person name="McCann A."/>
            <person name="Guo C."/>
            <person name="Argimon S."/>
            <person name="Zhang W."/>
            <person name="Yang X."/>
            <person name="Jeffery I.B."/>
            <person name="Cooney J.C."/>
            <person name="Kagawa T.F."/>
            <person name="Liu W."/>
            <person name="Song Y."/>
            <person name="Salvetti E."/>
            <person name="Wrobel A."/>
            <person name="Rasinkangas P."/>
            <person name="Parkhill J."/>
            <person name="Rea M.C."/>
            <person name="O'Sullivan O."/>
            <person name="Ritari J."/>
            <person name="Douillard F.P."/>
            <person name="Paul Ross R."/>
            <person name="Yang R."/>
            <person name="Briner A.E."/>
            <person name="Felis G.E."/>
            <person name="de Vos W.M."/>
            <person name="Barrangou R."/>
            <person name="Klaenhammer T.R."/>
            <person name="Caufield P.W."/>
            <person name="Cui Y."/>
            <person name="Zhang H."/>
            <person name="O'Toole P.W."/>
        </authorList>
    </citation>
    <scope>NUCLEOTIDE SEQUENCE [LARGE SCALE GENOMIC DNA]</scope>
    <source>
        <strain evidence="1 2">DSM 20001</strain>
    </source>
</reference>
<dbReference type="GeneID" id="65917041"/>